<comment type="caution">
    <text evidence="1">The sequence shown here is derived from an EMBL/GenBank/DDBJ whole genome shotgun (WGS) entry which is preliminary data.</text>
</comment>
<protein>
    <submittedName>
        <fullName evidence="1">15470_t:CDS:1</fullName>
    </submittedName>
</protein>
<evidence type="ECO:0000313" key="1">
    <source>
        <dbReference type="EMBL" id="CAG8500851.1"/>
    </source>
</evidence>
<accession>A0A9N8ZMH1</accession>
<keyword evidence="2" id="KW-1185">Reference proteome</keyword>
<reference evidence="1" key="1">
    <citation type="submission" date="2021-06" db="EMBL/GenBank/DDBJ databases">
        <authorList>
            <person name="Kallberg Y."/>
            <person name="Tangrot J."/>
            <person name="Rosling A."/>
        </authorList>
    </citation>
    <scope>NUCLEOTIDE SEQUENCE</scope>
    <source>
        <strain evidence="1">87-6 pot B 2015</strain>
    </source>
</reference>
<dbReference type="AlphaFoldDB" id="A0A9N8ZMH1"/>
<name>A0A9N8ZMH1_FUNMO</name>
<sequence>MRKNGGATEITKLLTKKAVNYKEFEKKCERANTSKFWECRDRTVIIIELPKRDHEVTHTEFAGQFYLLFLIYNFKIKLPILDPQSDASFVPNLLPNPAQIHGNPWPTVIVEVVNSQSLESIIQKTTQFWLAPNRVEVVLNAINSVVELALKIPMGITYQTIDAENRLYNGCSAPEMRTLSISPHCIYIGCPRQHPPLSPYPISNDVIIDLFHIQQQTFRVIKRFTN</sequence>
<dbReference type="EMBL" id="CAJVPP010000649">
    <property type="protein sequence ID" value="CAG8500851.1"/>
    <property type="molecule type" value="Genomic_DNA"/>
</dbReference>
<gene>
    <name evidence="1" type="ORF">FMOSSE_LOCUS4029</name>
</gene>
<organism evidence="1 2">
    <name type="scientific">Funneliformis mosseae</name>
    <name type="common">Endomycorrhizal fungus</name>
    <name type="synonym">Glomus mosseae</name>
    <dbReference type="NCBI Taxonomy" id="27381"/>
    <lineage>
        <taxon>Eukaryota</taxon>
        <taxon>Fungi</taxon>
        <taxon>Fungi incertae sedis</taxon>
        <taxon>Mucoromycota</taxon>
        <taxon>Glomeromycotina</taxon>
        <taxon>Glomeromycetes</taxon>
        <taxon>Glomerales</taxon>
        <taxon>Glomeraceae</taxon>
        <taxon>Funneliformis</taxon>
    </lineage>
</organism>
<evidence type="ECO:0000313" key="2">
    <source>
        <dbReference type="Proteomes" id="UP000789375"/>
    </source>
</evidence>
<proteinExistence type="predicted"/>
<dbReference type="Proteomes" id="UP000789375">
    <property type="component" value="Unassembled WGS sequence"/>
</dbReference>